<evidence type="ECO:0000256" key="1">
    <source>
        <dbReference type="SAM" id="Phobius"/>
    </source>
</evidence>
<gene>
    <name evidence="2" type="ORF">BBF96_03715</name>
</gene>
<keyword evidence="1" id="KW-0472">Membrane</keyword>
<dbReference type="OrthoDB" id="2111719at2"/>
<name>A0A3S9SWA1_9FIRM</name>
<evidence type="ECO:0000313" key="2">
    <source>
        <dbReference type="EMBL" id="AZR72569.1"/>
    </source>
</evidence>
<evidence type="ECO:0000313" key="3">
    <source>
        <dbReference type="Proteomes" id="UP000267250"/>
    </source>
</evidence>
<sequence length="341" mass="39471">MKPLRSEDGIALIMVLWTIVILSFLMISLSEDIQLESFLTRNLMEQNQVQFIAQAGIARGLAELKGDKTLADGKQEHWLIPIKGQIEDRGTFEVVIEDIGSRFNINYIGEPVLSHIVVDFSKEFAGWRKEKFPFYLLQELEEFGKQDFQTIEDQITFYGKFNLNTDDYEILKEIMVRKKISEWTANQVIQELSKIDQPLLSIDDLLLKVPSLDLSTLEEIRDEIDVKGNININLVDEEILVILMDSLDIPQDRVTTITTIRDKETIKNLNILKRPIGEEYFKKLFPYFDVTSKYFRITSFAKSASSSIQKTIVVEVERIPEKVAQGRVLEWRTKILSWVES</sequence>
<dbReference type="EMBL" id="CP016379">
    <property type="protein sequence ID" value="AZR72569.1"/>
    <property type="molecule type" value="Genomic_DNA"/>
</dbReference>
<organism evidence="2 3">
    <name type="scientific">Anoxybacter fermentans</name>
    <dbReference type="NCBI Taxonomy" id="1323375"/>
    <lineage>
        <taxon>Bacteria</taxon>
        <taxon>Bacillati</taxon>
        <taxon>Bacillota</taxon>
        <taxon>Clostridia</taxon>
        <taxon>Halanaerobiales</taxon>
        <taxon>Anoxybacter</taxon>
    </lineage>
</organism>
<accession>A0A3S9SWA1</accession>
<keyword evidence="1" id="KW-0812">Transmembrane</keyword>
<feature type="transmembrane region" description="Helical" evidence="1">
    <location>
        <begin position="9"/>
        <end position="29"/>
    </location>
</feature>
<keyword evidence="3" id="KW-1185">Reference proteome</keyword>
<dbReference type="Proteomes" id="UP000267250">
    <property type="component" value="Chromosome"/>
</dbReference>
<dbReference type="KEGG" id="aft:BBF96_03715"/>
<protein>
    <recommendedName>
        <fullName evidence="4">Type II secretion system protein K</fullName>
    </recommendedName>
</protein>
<proteinExistence type="predicted"/>
<reference evidence="2 3" key="1">
    <citation type="submission" date="2016-07" db="EMBL/GenBank/DDBJ databases">
        <title>Genome and transcriptome analysis of iron-reducing fermentative bacteria Anoxybacter fermentans.</title>
        <authorList>
            <person name="Zeng X."/>
            <person name="Shao Z."/>
        </authorList>
    </citation>
    <scope>NUCLEOTIDE SEQUENCE [LARGE SCALE GENOMIC DNA]</scope>
    <source>
        <strain evidence="2 3">DY22613</strain>
    </source>
</reference>
<dbReference type="RefSeq" id="WP_127015898.1">
    <property type="nucleotide sequence ID" value="NZ_CP016379.1"/>
</dbReference>
<keyword evidence="1" id="KW-1133">Transmembrane helix</keyword>
<evidence type="ECO:0008006" key="4">
    <source>
        <dbReference type="Google" id="ProtNLM"/>
    </source>
</evidence>
<dbReference type="AlphaFoldDB" id="A0A3S9SWA1"/>